<dbReference type="AlphaFoldDB" id="A0AAN6T326"/>
<reference evidence="1" key="1">
    <citation type="journal article" date="2023" name="Mol. Phylogenet. Evol.">
        <title>Genome-scale phylogeny and comparative genomics of the fungal order Sordariales.</title>
        <authorList>
            <person name="Hensen N."/>
            <person name="Bonometti L."/>
            <person name="Westerberg I."/>
            <person name="Brannstrom I.O."/>
            <person name="Guillou S."/>
            <person name="Cros-Aarteil S."/>
            <person name="Calhoun S."/>
            <person name="Haridas S."/>
            <person name="Kuo A."/>
            <person name="Mondo S."/>
            <person name="Pangilinan J."/>
            <person name="Riley R."/>
            <person name="LaButti K."/>
            <person name="Andreopoulos B."/>
            <person name="Lipzen A."/>
            <person name="Chen C."/>
            <person name="Yan M."/>
            <person name="Daum C."/>
            <person name="Ng V."/>
            <person name="Clum A."/>
            <person name="Steindorff A."/>
            <person name="Ohm R.A."/>
            <person name="Martin F."/>
            <person name="Silar P."/>
            <person name="Natvig D.O."/>
            <person name="Lalanne C."/>
            <person name="Gautier V."/>
            <person name="Ament-Velasquez S.L."/>
            <person name="Kruys A."/>
            <person name="Hutchinson M.I."/>
            <person name="Powell A.J."/>
            <person name="Barry K."/>
            <person name="Miller A.N."/>
            <person name="Grigoriev I.V."/>
            <person name="Debuchy R."/>
            <person name="Gladieux P."/>
            <person name="Hiltunen Thoren M."/>
            <person name="Johannesson H."/>
        </authorList>
    </citation>
    <scope>NUCLEOTIDE SEQUENCE</scope>
    <source>
        <strain evidence="1">CBS 757.83</strain>
    </source>
</reference>
<dbReference type="EMBL" id="MU863632">
    <property type="protein sequence ID" value="KAK4102237.1"/>
    <property type="molecule type" value="Genomic_DNA"/>
</dbReference>
<evidence type="ECO:0000313" key="1">
    <source>
        <dbReference type="EMBL" id="KAK4102237.1"/>
    </source>
</evidence>
<evidence type="ECO:0000313" key="2">
    <source>
        <dbReference type="Proteomes" id="UP001305647"/>
    </source>
</evidence>
<reference evidence="1" key="2">
    <citation type="submission" date="2023-05" db="EMBL/GenBank/DDBJ databases">
        <authorList>
            <consortium name="Lawrence Berkeley National Laboratory"/>
            <person name="Steindorff A."/>
            <person name="Hensen N."/>
            <person name="Bonometti L."/>
            <person name="Westerberg I."/>
            <person name="Brannstrom I.O."/>
            <person name="Guillou S."/>
            <person name="Cros-Aarteil S."/>
            <person name="Calhoun S."/>
            <person name="Haridas S."/>
            <person name="Kuo A."/>
            <person name="Mondo S."/>
            <person name="Pangilinan J."/>
            <person name="Riley R."/>
            <person name="Labutti K."/>
            <person name="Andreopoulos B."/>
            <person name="Lipzen A."/>
            <person name="Chen C."/>
            <person name="Yanf M."/>
            <person name="Daum C."/>
            <person name="Ng V."/>
            <person name="Clum A."/>
            <person name="Ohm R."/>
            <person name="Martin F."/>
            <person name="Silar P."/>
            <person name="Natvig D."/>
            <person name="Lalanne C."/>
            <person name="Gautier V."/>
            <person name="Ament-Velasquez S.L."/>
            <person name="Kruys A."/>
            <person name="Hutchinson M.I."/>
            <person name="Powell A.J."/>
            <person name="Barry K."/>
            <person name="Miller A.N."/>
            <person name="Grigoriev I.V."/>
            <person name="Debuchy R."/>
            <person name="Gladieux P."/>
            <person name="Thoren M.H."/>
            <person name="Johannesson H."/>
        </authorList>
    </citation>
    <scope>NUCLEOTIDE SEQUENCE</scope>
    <source>
        <strain evidence="1">CBS 757.83</strain>
    </source>
</reference>
<comment type="caution">
    <text evidence="1">The sequence shown here is derived from an EMBL/GenBank/DDBJ whole genome shotgun (WGS) entry which is preliminary data.</text>
</comment>
<name>A0AAN6T326_9PEZI</name>
<proteinExistence type="predicted"/>
<keyword evidence="2" id="KW-1185">Reference proteome</keyword>
<protein>
    <submittedName>
        <fullName evidence="1">Uncharacterized protein</fullName>
    </submittedName>
</protein>
<accession>A0AAN6T326</accession>
<organism evidence="1 2">
    <name type="scientific">Parathielavia hyrcaniae</name>
    <dbReference type="NCBI Taxonomy" id="113614"/>
    <lineage>
        <taxon>Eukaryota</taxon>
        <taxon>Fungi</taxon>
        <taxon>Dikarya</taxon>
        <taxon>Ascomycota</taxon>
        <taxon>Pezizomycotina</taxon>
        <taxon>Sordariomycetes</taxon>
        <taxon>Sordariomycetidae</taxon>
        <taxon>Sordariales</taxon>
        <taxon>Chaetomiaceae</taxon>
        <taxon>Parathielavia</taxon>
    </lineage>
</organism>
<dbReference type="Proteomes" id="UP001305647">
    <property type="component" value="Unassembled WGS sequence"/>
</dbReference>
<sequence length="73" mass="8081">MGLIMLPWLISATQHASSKFDFCRSGSSQNVVLSRAQLKVRHHSTYMDSDLAAKTGRAPSKDHRVIRLIGLTS</sequence>
<gene>
    <name evidence="1" type="ORF">N658DRAFT_495585</name>
</gene>